<dbReference type="PANTHER" id="PTHR21248:SF22">
    <property type="entry name" value="PHOSPHOLIPASE D"/>
    <property type="match status" value="1"/>
</dbReference>
<keyword evidence="4" id="KW-1185">Reference proteome</keyword>
<evidence type="ECO:0000256" key="1">
    <source>
        <dbReference type="SAM" id="Phobius"/>
    </source>
</evidence>
<sequence length="394" mass="45612">MAAMLRGYDKNSTGYLPYNKVKLVRGGREYFSVLTRLIKLAQHSVHLQVYIYESDETGRMVGAALMEAAKRGVKVYLLADGYASKELSTGFIKELQTAGVHFRFFEPLLKSEHFYFGRRMHQKVLVVDGHFGLVGGINISNRYNDIHDEPAWLDWALYMEGPAAGVLFKICTDLWTKPGQMTFKRMLRNNIPNLPNTGNTLLRIRRNDWAKSKNQISRSYIDMLKKATSNVIIMSGYFLPGTIIRHHLSRAAKRNIDIQVIVAGKSDVPLAKHAERYMYRWLLKRNIRLYEYNKAVLHGKMATRDKKWVTIGSYNVNDISAYASVELNIDVNDVEFASLVNEKLEAVIENDCVLVTVDGFNKKYNFFQRFIQYCAYWLVRIIVYLFTFYFKQSR</sequence>
<name>A0ABS3Z1D2_9BACT</name>
<feature type="transmembrane region" description="Helical" evidence="1">
    <location>
        <begin position="370"/>
        <end position="390"/>
    </location>
</feature>
<dbReference type="PROSITE" id="PS50035">
    <property type="entry name" value="PLD"/>
    <property type="match status" value="1"/>
</dbReference>
<protein>
    <recommendedName>
        <fullName evidence="2">PLD phosphodiesterase domain-containing protein</fullName>
    </recommendedName>
</protein>
<dbReference type="InterPro" id="IPR001736">
    <property type="entry name" value="PLipase_D/transphosphatidylase"/>
</dbReference>
<keyword evidence="1" id="KW-1133">Transmembrane helix</keyword>
<keyword evidence="1" id="KW-0812">Transmembrane</keyword>
<evidence type="ECO:0000313" key="4">
    <source>
        <dbReference type="Proteomes" id="UP000677244"/>
    </source>
</evidence>
<dbReference type="Pfam" id="PF13091">
    <property type="entry name" value="PLDc_2"/>
    <property type="match status" value="2"/>
</dbReference>
<organism evidence="3 4">
    <name type="scientific">Niastella soli</name>
    <dbReference type="NCBI Taxonomy" id="2821487"/>
    <lineage>
        <taxon>Bacteria</taxon>
        <taxon>Pseudomonadati</taxon>
        <taxon>Bacteroidota</taxon>
        <taxon>Chitinophagia</taxon>
        <taxon>Chitinophagales</taxon>
        <taxon>Chitinophagaceae</taxon>
        <taxon>Niastella</taxon>
    </lineage>
</organism>
<dbReference type="Proteomes" id="UP000677244">
    <property type="component" value="Unassembled WGS sequence"/>
</dbReference>
<gene>
    <name evidence="3" type="ORF">J7I42_27055</name>
</gene>
<dbReference type="EMBL" id="JAGHKO010000011">
    <property type="protein sequence ID" value="MBO9203974.1"/>
    <property type="molecule type" value="Genomic_DNA"/>
</dbReference>
<keyword evidence="1" id="KW-0472">Membrane</keyword>
<dbReference type="PANTHER" id="PTHR21248">
    <property type="entry name" value="CARDIOLIPIN SYNTHASE"/>
    <property type="match status" value="1"/>
</dbReference>
<evidence type="ECO:0000259" key="2">
    <source>
        <dbReference type="PROSITE" id="PS50035"/>
    </source>
</evidence>
<comment type="caution">
    <text evidence="3">The sequence shown here is derived from an EMBL/GenBank/DDBJ whole genome shotgun (WGS) entry which is preliminary data.</text>
</comment>
<reference evidence="3 4" key="1">
    <citation type="submission" date="2021-03" db="EMBL/GenBank/DDBJ databases">
        <title>Assistant Professor.</title>
        <authorList>
            <person name="Huq M.A."/>
        </authorList>
    </citation>
    <scope>NUCLEOTIDE SEQUENCE [LARGE SCALE GENOMIC DNA]</scope>
    <source>
        <strain evidence="3 4">MAH-29</strain>
    </source>
</reference>
<dbReference type="CDD" id="cd09110">
    <property type="entry name" value="PLDc_CLS_1"/>
    <property type="match status" value="1"/>
</dbReference>
<dbReference type="SMART" id="SM00155">
    <property type="entry name" value="PLDc"/>
    <property type="match status" value="2"/>
</dbReference>
<evidence type="ECO:0000313" key="3">
    <source>
        <dbReference type="EMBL" id="MBO9203974.1"/>
    </source>
</evidence>
<dbReference type="Gene3D" id="3.30.870.10">
    <property type="entry name" value="Endonuclease Chain A"/>
    <property type="match status" value="2"/>
</dbReference>
<feature type="domain" description="PLD phosphodiesterase" evidence="2">
    <location>
        <begin position="116"/>
        <end position="143"/>
    </location>
</feature>
<proteinExistence type="predicted"/>
<dbReference type="InterPro" id="IPR025202">
    <property type="entry name" value="PLD-like_dom"/>
</dbReference>
<accession>A0ABS3Z1D2</accession>
<dbReference type="SUPFAM" id="SSF56024">
    <property type="entry name" value="Phospholipase D/nuclease"/>
    <property type="match status" value="2"/>
</dbReference>